<feature type="domain" description="DSBA-like thioredoxin" evidence="2">
    <location>
        <begin position="3"/>
        <end position="211"/>
    </location>
</feature>
<dbReference type="RefSeq" id="WP_179518705.1">
    <property type="nucleotide sequence ID" value="NZ_JACCAC010000001.1"/>
</dbReference>
<feature type="region of interest" description="Disordered" evidence="1">
    <location>
        <begin position="220"/>
        <end position="240"/>
    </location>
</feature>
<proteinExistence type="predicted"/>
<dbReference type="InterPro" id="IPR036249">
    <property type="entry name" value="Thioredoxin-like_sf"/>
</dbReference>
<dbReference type="CDD" id="cd03024">
    <property type="entry name" value="DsbA_FrnE"/>
    <property type="match status" value="1"/>
</dbReference>
<dbReference type="PANTHER" id="PTHR13887">
    <property type="entry name" value="GLUTATHIONE S-TRANSFERASE KAPPA"/>
    <property type="match status" value="1"/>
</dbReference>
<organism evidence="3 4">
    <name type="scientific">Nocardioides perillae</name>
    <dbReference type="NCBI Taxonomy" id="1119534"/>
    <lineage>
        <taxon>Bacteria</taxon>
        <taxon>Bacillati</taxon>
        <taxon>Actinomycetota</taxon>
        <taxon>Actinomycetes</taxon>
        <taxon>Propionibacteriales</taxon>
        <taxon>Nocardioidaceae</taxon>
        <taxon>Nocardioides</taxon>
    </lineage>
</organism>
<evidence type="ECO:0000259" key="2">
    <source>
        <dbReference type="Pfam" id="PF01323"/>
    </source>
</evidence>
<dbReference type="AlphaFoldDB" id="A0A7Y9RXE4"/>
<keyword evidence="4" id="KW-1185">Reference proteome</keyword>
<comment type="caution">
    <text evidence="3">The sequence shown here is derived from an EMBL/GenBank/DDBJ whole genome shotgun (WGS) entry which is preliminary data.</text>
</comment>
<sequence length="240" mass="25826">MRIEIWSDVACPWCYVGKRRFEKALADFEHRDDVEVVWRSYLLDPGAPDQPTESVAEHLGRKYGGGPEGGQRMVDQMEATAAEEGLLFNLAIAQRVSTVDAHRVLHLAGDPAHGGSPQRVDALKERLLRAYFVEGGNVADPDLLRAAALEAGLDAERVAEVLASREYADDVQADVDQAQAFGASGVPFFVVDRKYAVPGAQPTATFADVLQRAWDEAHPALQSVGGPDEDGAVCGPDGCA</sequence>
<dbReference type="InterPro" id="IPR001853">
    <property type="entry name" value="DSBA-like_thioredoxin_dom"/>
</dbReference>
<reference evidence="3 4" key="1">
    <citation type="submission" date="2020-07" db="EMBL/GenBank/DDBJ databases">
        <title>Sequencing the genomes of 1000 actinobacteria strains.</title>
        <authorList>
            <person name="Klenk H.-P."/>
        </authorList>
    </citation>
    <scope>NUCLEOTIDE SEQUENCE [LARGE SCALE GENOMIC DNA]</scope>
    <source>
        <strain evidence="3 4">DSM 24552</strain>
    </source>
</reference>
<name>A0A7Y9RXE4_9ACTN</name>
<evidence type="ECO:0000256" key="1">
    <source>
        <dbReference type="SAM" id="MobiDB-lite"/>
    </source>
</evidence>
<keyword evidence="3" id="KW-0413">Isomerase</keyword>
<dbReference type="PANTHER" id="PTHR13887:SF41">
    <property type="entry name" value="THIOREDOXIN SUPERFAMILY PROTEIN"/>
    <property type="match status" value="1"/>
</dbReference>
<dbReference type="SUPFAM" id="SSF52833">
    <property type="entry name" value="Thioredoxin-like"/>
    <property type="match status" value="1"/>
</dbReference>
<dbReference type="GO" id="GO:0016491">
    <property type="term" value="F:oxidoreductase activity"/>
    <property type="evidence" value="ECO:0007669"/>
    <property type="project" value="InterPro"/>
</dbReference>
<protein>
    <submittedName>
        <fullName evidence="3">Putative DsbA family dithiol-disulfide isomerase</fullName>
    </submittedName>
</protein>
<evidence type="ECO:0000313" key="3">
    <source>
        <dbReference type="EMBL" id="NYG56462.1"/>
    </source>
</evidence>
<dbReference type="GO" id="GO:0016853">
    <property type="term" value="F:isomerase activity"/>
    <property type="evidence" value="ECO:0007669"/>
    <property type="project" value="UniProtKB-KW"/>
</dbReference>
<dbReference type="Pfam" id="PF01323">
    <property type="entry name" value="DSBA"/>
    <property type="match status" value="1"/>
</dbReference>
<gene>
    <name evidence="3" type="ORF">BJ989_002766</name>
</gene>
<evidence type="ECO:0000313" key="4">
    <source>
        <dbReference type="Proteomes" id="UP000544110"/>
    </source>
</evidence>
<accession>A0A7Y9RXE4</accession>
<dbReference type="Proteomes" id="UP000544110">
    <property type="component" value="Unassembled WGS sequence"/>
</dbReference>
<dbReference type="EMBL" id="JACCAC010000001">
    <property type="protein sequence ID" value="NYG56462.1"/>
    <property type="molecule type" value="Genomic_DNA"/>
</dbReference>
<dbReference type="Gene3D" id="3.40.30.10">
    <property type="entry name" value="Glutaredoxin"/>
    <property type="match status" value="1"/>
</dbReference>